<comment type="caution">
    <text evidence="10">The sequence shown here is derived from an EMBL/GenBank/DDBJ whole genome shotgun (WGS) entry which is preliminary data.</text>
</comment>
<dbReference type="InterPro" id="IPR037382">
    <property type="entry name" value="Rsc/polybromo"/>
</dbReference>
<dbReference type="InterPro" id="IPR036427">
    <property type="entry name" value="Bromodomain-like_sf"/>
</dbReference>
<dbReference type="EMBL" id="CAJPIN010041848">
    <property type="protein sequence ID" value="CAG2065305.1"/>
    <property type="molecule type" value="Genomic_DNA"/>
</dbReference>
<keyword evidence="2" id="KW-0677">Repeat</keyword>
<dbReference type="Proteomes" id="UP001153148">
    <property type="component" value="Unassembled WGS sequence"/>
</dbReference>
<evidence type="ECO:0000256" key="6">
    <source>
        <dbReference type="ARBA" id="ARBA00023163"/>
    </source>
</evidence>
<evidence type="ECO:0000259" key="9">
    <source>
        <dbReference type="PROSITE" id="PS50014"/>
    </source>
</evidence>
<dbReference type="PANTHER" id="PTHR16062">
    <property type="entry name" value="SWI/SNF-RELATED"/>
    <property type="match status" value="1"/>
</dbReference>
<name>A0ABN7PIQ2_TIMPD</name>
<dbReference type="PROSITE" id="PS50014">
    <property type="entry name" value="BROMODOMAIN_2"/>
    <property type="match status" value="1"/>
</dbReference>
<keyword evidence="4" id="KW-0805">Transcription regulation</keyword>
<dbReference type="PRINTS" id="PR00503">
    <property type="entry name" value="BROMODOMAIN"/>
</dbReference>
<comment type="subcellular location">
    <subcellularLocation>
        <location evidence="1">Nucleus</location>
    </subcellularLocation>
</comment>
<keyword evidence="7" id="KW-0539">Nucleus</keyword>
<reference evidence="10" key="1">
    <citation type="submission" date="2021-03" db="EMBL/GenBank/DDBJ databases">
        <authorList>
            <person name="Tran Van P."/>
        </authorList>
    </citation>
    <scope>NUCLEOTIDE SEQUENCE</scope>
</reference>
<dbReference type="InterPro" id="IPR001487">
    <property type="entry name" value="Bromodomain"/>
</dbReference>
<sequence>EYPDYYEVIKRPIDLERIGQKLKSNQYESLEDMVSDFVLMFDNACKYNEPDSQIYKDALMLQRVALQTKLQLREDEEAVPDVNAAVQELLTSLFISIYNHQDEEGRCFSDSMAELPEHDEVDGRK</sequence>
<protein>
    <recommendedName>
        <fullName evidence="9">Bromo domain-containing protein</fullName>
    </recommendedName>
</protein>
<dbReference type="PANTHER" id="PTHR16062:SF19">
    <property type="entry name" value="PROTEIN POLYBROMO-1"/>
    <property type="match status" value="1"/>
</dbReference>
<dbReference type="SMART" id="SM00297">
    <property type="entry name" value="BROMO"/>
    <property type="match status" value="1"/>
</dbReference>
<organism evidence="10 11">
    <name type="scientific">Timema podura</name>
    <name type="common">Walking stick</name>
    <dbReference type="NCBI Taxonomy" id="61482"/>
    <lineage>
        <taxon>Eukaryota</taxon>
        <taxon>Metazoa</taxon>
        <taxon>Ecdysozoa</taxon>
        <taxon>Arthropoda</taxon>
        <taxon>Hexapoda</taxon>
        <taxon>Insecta</taxon>
        <taxon>Pterygota</taxon>
        <taxon>Neoptera</taxon>
        <taxon>Polyneoptera</taxon>
        <taxon>Phasmatodea</taxon>
        <taxon>Timematodea</taxon>
        <taxon>Timematoidea</taxon>
        <taxon>Timematidae</taxon>
        <taxon>Timema</taxon>
    </lineage>
</organism>
<evidence type="ECO:0000256" key="8">
    <source>
        <dbReference type="PROSITE-ProRule" id="PRU00035"/>
    </source>
</evidence>
<dbReference type="Pfam" id="PF00439">
    <property type="entry name" value="Bromodomain"/>
    <property type="match status" value="1"/>
</dbReference>
<feature type="domain" description="Bromo" evidence="9">
    <location>
        <begin position="1"/>
        <end position="55"/>
    </location>
</feature>
<dbReference type="SUPFAM" id="SSF47370">
    <property type="entry name" value="Bromodomain"/>
    <property type="match status" value="1"/>
</dbReference>
<evidence type="ECO:0000313" key="10">
    <source>
        <dbReference type="EMBL" id="CAG2065305.1"/>
    </source>
</evidence>
<evidence type="ECO:0000256" key="2">
    <source>
        <dbReference type="ARBA" id="ARBA00022737"/>
    </source>
</evidence>
<keyword evidence="6" id="KW-0804">Transcription</keyword>
<evidence type="ECO:0000313" key="11">
    <source>
        <dbReference type="Proteomes" id="UP001153148"/>
    </source>
</evidence>
<gene>
    <name evidence="10" type="ORF">TPAB3V08_LOCUS12249</name>
</gene>
<feature type="non-terminal residue" evidence="10">
    <location>
        <position position="1"/>
    </location>
</feature>
<evidence type="ECO:0000256" key="7">
    <source>
        <dbReference type="ARBA" id="ARBA00023242"/>
    </source>
</evidence>
<keyword evidence="11" id="KW-1185">Reference proteome</keyword>
<evidence type="ECO:0000256" key="1">
    <source>
        <dbReference type="ARBA" id="ARBA00004123"/>
    </source>
</evidence>
<keyword evidence="3" id="KW-0156">Chromatin regulator</keyword>
<accession>A0ABN7PIQ2</accession>
<dbReference type="Gene3D" id="1.20.920.10">
    <property type="entry name" value="Bromodomain-like"/>
    <property type="match status" value="2"/>
</dbReference>
<evidence type="ECO:0000256" key="4">
    <source>
        <dbReference type="ARBA" id="ARBA00023015"/>
    </source>
</evidence>
<evidence type="ECO:0000256" key="3">
    <source>
        <dbReference type="ARBA" id="ARBA00022853"/>
    </source>
</evidence>
<evidence type="ECO:0000256" key="5">
    <source>
        <dbReference type="ARBA" id="ARBA00023117"/>
    </source>
</evidence>
<proteinExistence type="predicted"/>
<keyword evidence="5 8" id="KW-0103">Bromodomain</keyword>